<evidence type="ECO:0000313" key="1">
    <source>
        <dbReference type="EMBL" id="MBM6949367.1"/>
    </source>
</evidence>
<dbReference type="EMBL" id="JACJKS010000024">
    <property type="protein sequence ID" value="MBM6949367.1"/>
    <property type="molecule type" value="Genomic_DNA"/>
</dbReference>
<organism evidence="1 2">
    <name type="scientific">Mordavella massiliensis</name>
    <dbReference type="NCBI Taxonomy" id="1871024"/>
    <lineage>
        <taxon>Bacteria</taxon>
        <taxon>Bacillati</taxon>
        <taxon>Bacillota</taxon>
        <taxon>Clostridia</taxon>
        <taxon>Eubacteriales</taxon>
        <taxon>Clostridiaceae</taxon>
        <taxon>Mordavella</taxon>
    </lineage>
</organism>
<comment type="caution">
    <text evidence="1">The sequence shown here is derived from an EMBL/GenBank/DDBJ whole genome shotgun (WGS) entry which is preliminary data.</text>
</comment>
<proteinExistence type="predicted"/>
<evidence type="ECO:0000313" key="2">
    <source>
        <dbReference type="Proteomes" id="UP000705508"/>
    </source>
</evidence>
<reference evidence="1" key="1">
    <citation type="submission" date="2020-08" db="EMBL/GenBank/DDBJ databases">
        <authorList>
            <person name="Cejkova D."/>
            <person name="Kubasova T."/>
            <person name="Jahodarova E."/>
            <person name="Rychlik I."/>
        </authorList>
    </citation>
    <scope>NUCLEOTIDE SEQUENCE</scope>
    <source>
        <strain evidence="1">An582</strain>
    </source>
</reference>
<protein>
    <submittedName>
        <fullName evidence="1">Uncharacterized protein</fullName>
    </submittedName>
</protein>
<reference evidence="1" key="2">
    <citation type="journal article" date="2021" name="Sci. Rep.">
        <title>The distribution of antibiotic resistance genes in chicken gut microbiota commensals.</title>
        <authorList>
            <person name="Juricova H."/>
            <person name="Matiasovicova J."/>
            <person name="Kubasova T."/>
            <person name="Cejkova D."/>
            <person name="Rychlik I."/>
        </authorList>
    </citation>
    <scope>NUCLEOTIDE SEQUENCE</scope>
    <source>
        <strain evidence="1">An582</strain>
    </source>
</reference>
<name>A0A938XFZ8_9CLOT</name>
<gene>
    <name evidence="1" type="ORF">H6A20_12050</name>
</gene>
<accession>A0A938XFZ8</accession>
<sequence>MLAAAKNLLIFRSYLVLTERVFRLPEFDSKIKKVLDNKGLNISVLDRD</sequence>
<dbReference type="AlphaFoldDB" id="A0A938XFZ8"/>
<dbReference type="Proteomes" id="UP000705508">
    <property type="component" value="Unassembled WGS sequence"/>
</dbReference>